<reference evidence="3 4" key="1">
    <citation type="submission" date="2018-02" db="EMBL/GenBank/DDBJ databases">
        <title>The genomes of Aspergillus section Nigri reveals drivers in fungal speciation.</title>
        <authorList>
            <consortium name="DOE Joint Genome Institute"/>
            <person name="Vesth T.C."/>
            <person name="Nybo J."/>
            <person name="Theobald S."/>
            <person name="Brandl J."/>
            <person name="Frisvad J.C."/>
            <person name="Nielsen K.F."/>
            <person name="Lyhne E.K."/>
            <person name="Kogle M.E."/>
            <person name="Kuo A."/>
            <person name="Riley R."/>
            <person name="Clum A."/>
            <person name="Nolan M."/>
            <person name="Lipzen A."/>
            <person name="Salamov A."/>
            <person name="Henrissat B."/>
            <person name="Wiebenga A."/>
            <person name="De vries R.P."/>
            <person name="Grigoriev I.V."/>
            <person name="Mortensen U.H."/>
            <person name="Andersen M.R."/>
            <person name="Baker S.E."/>
        </authorList>
    </citation>
    <scope>NUCLEOTIDE SEQUENCE [LARGE SCALE GENOMIC DNA]</scope>
    <source>
        <strain evidence="3 4">CBS 707.79</strain>
    </source>
</reference>
<accession>A0A319CZ62</accession>
<dbReference type="OrthoDB" id="4490287at2759"/>
<organism evidence="3 4">
    <name type="scientific">Aspergillus ellipticus CBS 707.79</name>
    <dbReference type="NCBI Taxonomy" id="1448320"/>
    <lineage>
        <taxon>Eukaryota</taxon>
        <taxon>Fungi</taxon>
        <taxon>Dikarya</taxon>
        <taxon>Ascomycota</taxon>
        <taxon>Pezizomycotina</taxon>
        <taxon>Eurotiomycetes</taxon>
        <taxon>Eurotiomycetidae</taxon>
        <taxon>Eurotiales</taxon>
        <taxon>Aspergillaceae</taxon>
        <taxon>Aspergillus</taxon>
        <taxon>Aspergillus subgen. Circumdati</taxon>
    </lineage>
</organism>
<feature type="signal peptide" evidence="2">
    <location>
        <begin position="1"/>
        <end position="16"/>
    </location>
</feature>
<feature type="compositionally biased region" description="Polar residues" evidence="1">
    <location>
        <begin position="256"/>
        <end position="273"/>
    </location>
</feature>
<feature type="region of interest" description="Disordered" evidence="1">
    <location>
        <begin position="57"/>
        <end position="83"/>
    </location>
</feature>
<feature type="compositionally biased region" description="Polar residues" evidence="1">
    <location>
        <begin position="294"/>
        <end position="311"/>
    </location>
</feature>
<feature type="compositionally biased region" description="Basic and acidic residues" evidence="1">
    <location>
        <begin position="276"/>
        <end position="289"/>
    </location>
</feature>
<evidence type="ECO:0000313" key="4">
    <source>
        <dbReference type="Proteomes" id="UP000247810"/>
    </source>
</evidence>
<feature type="chain" id="PRO_5016294675" evidence="2">
    <location>
        <begin position="17"/>
        <end position="311"/>
    </location>
</feature>
<keyword evidence="2" id="KW-0732">Signal</keyword>
<dbReference type="STRING" id="1448320.A0A319CZ62"/>
<name>A0A319CZ62_9EURO</name>
<sequence>MHTAALLLALSLSAHAIPVFQARGNDTLDRRDEPPYKVVDVAGPDTPAVQTVTITNPAGSPTTVTITESPSATPSSSGLPFERREANDSSKAFRRFGTIADAASNGTEARSIVARSNDTEIVSRAALSETKDSIWSRSNSTADIVARAALNETKDSILPRSNSTADVVARSNDTANALSARGSSSHNETKSGIHARGNTTEVFARGKSTEVFARGSHNETAHENPARGNDTIPNAPARRAYEEDAALTDESKHANSTESKAALASRSNSTEQARGTFKEDAALIDENKHANATKRATNSIGDRSLSSNETV</sequence>
<dbReference type="VEuPathDB" id="FungiDB:BO71DRAFT_72347"/>
<protein>
    <submittedName>
        <fullName evidence="3">Uncharacterized protein</fullName>
    </submittedName>
</protein>
<evidence type="ECO:0000256" key="2">
    <source>
        <dbReference type="SAM" id="SignalP"/>
    </source>
</evidence>
<dbReference type="EMBL" id="KZ825977">
    <property type="protein sequence ID" value="PYH90576.1"/>
    <property type="molecule type" value="Genomic_DNA"/>
</dbReference>
<feature type="compositionally biased region" description="Polar residues" evidence="1">
    <location>
        <begin position="57"/>
        <end position="78"/>
    </location>
</feature>
<evidence type="ECO:0000256" key="1">
    <source>
        <dbReference type="SAM" id="MobiDB-lite"/>
    </source>
</evidence>
<feature type="region of interest" description="Disordered" evidence="1">
    <location>
        <begin position="243"/>
        <end position="311"/>
    </location>
</feature>
<feature type="compositionally biased region" description="Polar residues" evidence="1">
    <location>
        <begin position="177"/>
        <end position="186"/>
    </location>
</feature>
<keyword evidence="4" id="KW-1185">Reference proteome</keyword>
<proteinExistence type="predicted"/>
<dbReference type="Proteomes" id="UP000247810">
    <property type="component" value="Unassembled WGS sequence"/>
</dbReference>
<gene>
    <name evidence="3" type="ORF">BO71DRAFT_72347</name>
</gene>
<evidence type="ECO:0000313" key="3">
    <source>
        <dbReference type="EMBL" id="PYH90576.1"/>
    </source>
</evidence>
<feature type="region of interest" description="Disordered" evidence="1">
    <location>
        <begin position="177"/>
        <end position="201"/>
    </location>
</feature>
<dbReference type="AlphaFoldDB" id="A0A319CZ62"/>